<comment type="caution">
    <text evidence="2">The sequence shown here is derived from an EMBL/GenBank/DDBJ whole genome shotgun (WGS) entry which is preliminary data.</text>
</comment>
<keyword evidence="3" id="KW-1185">Reference proteome</keyword>
<organism evidence="2 3">
    <name type="scientific">Pseudonocardia alni subsp. carboxydivorans</name>
    <dbReference type="NCBI Taxonomy" id="415010"/>
    <lineage>
        <taxon>Bacteria</taxon>
        <taxon>Bacillati</taxon>
        <taxon>Actinomycetota</taxon>
        <taxon>Actinomycetes</taxon>
        <taxon>Pseudonocardiales</taxon>
        <taxon>Pseudonocardiaceae</taxon>
        <taxon>Pseudonocardia</taxon>
    </lineage>
</organism>
<sequence length="119" mass="11783">MHDRDRPGTPWTSGRARPGPHPSPGGVARSDPDGLDAAATALDRVAEGLTGDAALVGPAVPVPGFATGTAAAAWEDAMVRAVREHAGHTASTASALRAAAAAWRAADDDAAVAFAGHAS</sequence>
<accession>A0ABU9ALL7</accession>
<gene>
    <name evidence="2" type="ORF">WG925_23000</name>
</gene>
<feature type="region of interest" description="Disordered" evidence="1">
    <location>
        <begin position="1"/>
        <end position="34"/>
    </location>
</feature>
<evidence type="ECO:0000313" key="3">
    <source>
        <dbReference type="Proteomes" id="UP001367513"/>
    </source>
</evidence>
<evidence type="ECO:0000256" key="1">
    <source>
        <dbReference type="SAM" id="MobiDB-lite"/>
    </source>
</evidence>
<reference evidence="2 3" key="1">
    <citation type="submission" date="2024-03" db="EMBL/GenBank/DDBJ databases">
        <title>Draft genome sequence of Pseudonocardia carboxydivorans JCM 14827.</title>
        <authorList>
            <person name="Duangmal K."/>
        </authorList>
    </citation>
    <scope>NUCLEOTIDE SEQUENCE [LARGE SCALE GENOMIC DNA]</scope>
    <source>
        <strain evidence="2 3">JCM 14827</strain>
    </source>
</reference>
<name>A0ABU9ALL7_PSEA5</name>
<dbReference type="Proteomes" id="UP001367513">
    <property type="component" value="Unassembled WGS sequence"/>
</dbReference>
<evidence type="ECO:0008006" key="4">
    <source>
        <dbReference type="Google" id="ProtNLM"/>
    </source>
</evidence>
<dbReference type="EMBL" id="JBBPIX010000015">
    <property type="protein sequence ID" value="MEK6466619.1"/>
    <property type="molecule type" value="Genomic_DNA"/>
</dbReference>
<evidence type="ECO:0000313" key="2">
    <source>
        <dbReference type="EMBL" id="MEK6466619.1"/>
    </source>
</evidence>
<dbReference type="RefSeq" id="WP_346864739.1">
    <property type="nucleotide sequence ID" value="NZ_JBBPIX010000015.1"/>
</dbReference>
<proteinExistence type="predicted"/>
<protein>
    <recommendedName>
        <fullName evidence="4">Excreted virulence factor EspC (Type VII ESX diderm)</fullName>
    </recommendedName>
</protein>